<name>A0A2N5XLK9_9HYPH</name>
<reference evidence="1 2" key="1">
    <citation type="submission" date="2018-01" db="EMBL/GenBank/DDBJ databases">
        <title>The draft genome sequence of Cohaesibacter sp. H1304.</title>
        <authorList>
            <person name="Wang N.-N."/>
            <person name="Du Z.-J."/>
        </authorList>
    </citation>
    <scope>NUCLEOTIDE SEQUENCE [LARGE SCALE GENOMIC DNA]</scope>
    <source>
        <strain evidence="1 2">H1304</strain>
    </source>
</reference>
<keyword evidence="2" id="KW-1185">Reference proteome</keyword>
<dbReference type="AlphaFoldDB" id="A0A2N5XLK9"/>
<evidence type="ECO:0000313" key="2">
    <source>
        <dbReference type="Proteomes" id="UP000234881"/>
    </source>
</evidence>
<evidence type="ECO:0000313" key="1">
    <source>
        <dbReference type="EMBL" id="PLW75409.1"/>
    </source>
</evidence>
<dbReference type="EMBL" id="PKUQ01000052">
    <property type="protein sequence ID" value="PLW75409.1"/>
    <property type="molecule type" value="Genomic_DNA"/>
</dbReference>
<gene>
    <name evidence="1" type="ORF">C0081_20295</name>
</gene>
<accession>A0A2N5XLK9</accession>
<sequence length="127" mass="14569">MQINHDHILSSEVIDCLMETANLDYTTRESIAQSECLYVRENGVIIFALAFEVYNCPHGKELQVTGINGTRAKGFHWVQIALEKLETICAENEISRLTLMVESKRIRQLLDRMGKFMPMATMMGRIF</sequence>
<organism evidence="1 2">
    <name type="scientific">Cohaesibacter celericrescens</name>
    <dbReference type="NCBI Taxonomy" id="2067669"/>
    <lineage>
        <taxon>Bacteria</taxon>
        <taxon>Pseudomonadati</taxon>
        <taxon>Pseudomonadota</taxon>
        <taxon>Alphaproteobacteria</taxon>
        <taxon>Hyphomicrobiales</taxon>
        <taxon>Cohaesibacteraceae</taxon>
    </lineage>
</organism>
<evidence type="ECO:0008006" key="3">
    <source>
        <dbReference type="Google" id="ProtNLM"/>
    </source>
</evidence>
<proteinExistence type="predicted"/>
<dbReference type="Proteomes" id="UP000234881">
    <property type="component" value="Unassembled WGS sequence"/>
</dbReference>
<dbReference type="RefSeq" id="WP_101535562.1">
    <property type="nucleotide sequence ID" value="NZ_PKUQ01000052.1"/>
</dbReference>
<protein>
    <recommendedName>
        <fullName evidence="3">N-acetyltransferase domain-containing protein</fullName>
    </recommendedName>
</protein>
<comment type="caution">
    <text evidence="1">The sequence shown here is derived from an EMBL/GenBank/DDBJ whole genome shotgun (WGS) entry which is preliminary data.</text>
</comment>